<dbReference type="InterPro" id="IPR000731">
    <property type="entry name" value="SSD"/>
</dbReference>
<dbReference type="InterPro" id="IPR050545">
    <property type="entry name" value="Mycobact_MmpL"/>
</dbReference>
<feature type="transmembrane region" description="Helical" evidence="7">
    <location>
        <begin position="203"/>
        <end position="222"/>
    </location>
</feature>
<dbReference type="PANTHER" id="PTHR33406:SF11">
    <property type="entry name" value="MEMBRANE PROTEIN SCO6666-RELATED"/>
    <property type="match status" value="1"/>
</dbReference>
<feature type="transmembrane region" description="Helical" evidence="7">
    <location>
        <begin position="576"/>
        <end position="599"/>
    </location>
</feature>
<dbReference type="PROSITE" id="PS50156">
    <property type="entry name" value="SSD"/>
    <property type="match status" value="1"/>
</dbReference>
<feature type="transmembrane region" description="Helical" evidence="7">
    <location>
        <begin position="234"/>
        <end position="256"/>
    </location>
</feature>
<evidence type="ECO:0000256" key="3">
    <source>
        <dbReference type="ARBA" id="ARBA00022475"/>
    </source>
</evidence>
<feature type="transmembrane region" description="Helical" evidence="7">
    <location>
        <begin position="364"/>
        <end position="386"/>
    </location>
</feature>
<evidence type="ECO:0000313" key="9">
    <source>
        <dbReference type="Proteomes" id="UP000183263"/>
    </source>
</evidence>
<proteinExistence type="inferred from homology"/>
<keyword evidence="9" id="KW-1185">Reference proteome</keyword>
<dbReference type="OrthoDB" id="7051771at2"/>
<feature type="transmembrane region" description="Helical" evidence="7">
    <location>
        <begin position="179"/>
        <end position="198"/>
    </location>
</feature>
<keyword evidence="6 7" id="KW-0472">Membrane</keyword>
<dbReference type="PANTHER" id="PTHR33406">
    <property type="entry name" value="MEMBRANE PROTEIN MJ1562-RELATED"/>
    <property type="match status" value="1"/>
</dbReference>
<keyword evidence="4 7" id="KW-0812">Transmembrane</keyword>
<dbReference type="Proteomes" id="UP000183263">
    <property type="component" value="Unassembled WGS sequence"/>
</dbReference>
<evidence type="ECO:0000313" key="8">
    <source>
        <dbReference type="EMBL" id="SDH26522.1"/>
    </source>
</evidence>
<feature type="transmembrane region" description="Helical" evidence="7">
    <location>
        <begin position="538"/>
        <end position="556"/>
    </location>
</feature>
<evidence type="ECO:0000256" key="6">
    <source>
        <dbReference type="ARBA" id="ARBA00023136"/>
    </source>
</evidence>
<evidence type="ECO:0000256" key="2">
    <source>
        <dbReference type="ARBA" id="ARBA00010157"/>
    </source>
</evidence>
<gene>
    <name evidence="8" type="ORF">SAMN05444695_101596</name>
</gene>
<feature type="transmembrane region" description="Helical" evidence="7">
    <location>
        <begin position="620"/>
        <end position="639"/>
    </location>
</feature>
<dbReference type="Gene3D" id="1.20.1640.10">
    <property type="entry name" value="Multidrug efflux transporter AcrB transmembrane domain"/>
    <property type="match status" value="2"/>
</dbReference>
<organism evidence="8 9">
    <name type="scientific">Rhodococcus triatomae</name>
    <dbReference type="NCBI Taxonomy" id="300028"/>
    <lineage>
        <taxon>Bacteria</taxon>
        <taxon>Bacillati</taxon>
        <taxon>Actinomycetota</taxon>
        <taxon>Actinomycetes</taxon>
        <taxon>Mycobacteriales</taxon>
        <taxon>Nocardiaceae</taxon>
        <taxon>Rhodococcus</taxon>
    </lineage>
</organism>
<dbReference type="AlphaFoldDB" id="A0A1G8AZR3"/>
<keyword evidence="3" id="KW-1003">Cell membrane</keyword>
<name>A0A1G8AZR3_9NOCA</name>
<protein>
    <submittedName>
        <fullName evidence="8">Putative drug exporter of the RND superfamily</fullName>
    </submittedName>
</protein>
<evidence type="ECO:0000256" key="1">
    <source>
        <dbReference type="ARBA" id="ARBA00004651"/>
    </source>
</evidence>
<accession>A0A1G8AZR3</accession>
<feature type="transmembrane region" description="Helical" evidence="7">
    <location>
        <begin position="308"/>
        <end position="334"/>
    </location>
</feature>
<dbReference type="RefSeq" id="WP_072736117.1">
    <property type="nucleotide sequence ID" value="NZ_CP048813.1"/>
</dbReference>
<evidence type="ECO:0000256" key="7">
    <source>
        <dbReference type="SAM" id="Phobius"/>
    </source>
</evidence>
<feature type="transmembrane region" description="Helical" evidence="7">
    <location>
        <begin position="508"/>
        <end position="526"/>
    </location>
</feature>
<dbReference type="InterPro" id="IPR004869">
    <property type="entry name" value="MMPL_dom"/>
</dbReference>
<comment type="subcellular location">
    <subcellularLocation>
        <location evidence="1">Cell membrane</location>
        <topology evidence="1">Multi-pass membrane protein</topology>
    </subcellularLocation>
</comment>
<dbReference type="GO" id="GO:0005886">
    <property type="term" value="C:plasma membrane"/>
    <property type="evidence" value="ECO:0007669"/>
    <property type="project" value="UniProtKB-SubCell"/>
</dbReference>
<keyword evidence="5 7" id="KW-1133">Transmembrane helix</keyword>
<evidence type="ECO:0000256" key="5">
    <source>
        <dbReference type="ARBA" id="ARBA00022989"/>
    </source>
</evidence>
<comment type="similarity">
    <text evidence="2">Belongs to the resistance-nodulation-cell division (RND) (TC 2.A.6) family. MmpL subfamily.</text>
</comment>
<dbReference type="Pfam" id="PF03176">
    <property type="entry name" value="MMPL"/>
    <property type="match status" value="2"/>
</dbReference>
<reference evidence="8 9" key="1">
    <citation type="submission" date="2016-10" db="EMBL/GenBank/DDBJ databases">
        <authorList>
            <person name="de Groot N.N."/>
        </authorList>
    </citation>
    <scope>NUCLEOTIDE SEQUENCE [LARGE SCALE GENOMIC DNA]</scope>
    <source>
        <strain evidence="8 9">DSM 44892</strain>
    </source>
</reference>
<feature type="transmembrane region" description="Helical" evidence="7">
    <location>
        <begin position="283"/>
        <end position="302"/>
    </location>
</feature>
<dbReference type="EMBL" id="FNDN01000001">
    <property type="protein sequence ID" value="SDH26522.1"/>
    <property type="molecule type" value="Genomic_DNA"/>
</dbReference>
<evidence type="ECO:0000256" key="4">
    <source>
        <dbReference type="ARBA" id="ARBA00022692"/>
    </source>
</evidence>
<dbReference type="SUPFAM" id="SSF82866">
    <property type="entry name" value="Multidrug efflux transporter AcrB transmembrane domain"/>
    <property type="match status" value="2"/>
</dbReference>
<sequence length="718" mass="75403">MVGRFVTTRPRRVVAIALLLLLVLGGAAAGTMNALSLNRFEPTDAESTVAERLAEERFGAATPNIAVHLTPRDGRTVSDPAVENETVTVMDVLREQNGVDAVWSYRDPDASPTLTAEDGTSALIMAWAPGDADQVRRNVLPVVEERLDALSTDLEAIDIVLAGGDQVFRAVAEQARADFLRAELLIAPLVVGLLWIVFRRLGLALVVFGIGVFSVVASLAILRGVTLFTEVSTFAANIVLVMGIALGVDYGLFLVYRFREELRAGREVADAVRTSLAAAGRTIVFSGATVAASLSVLFVFPFPFLSSFAYAGIAVVLTAVAGATVILPAALMLLGRRALARRDGPSASAARWGRLAAAITRRPLAGALGGVTVLVLLGAPALGVVFGPPDDRVLPASQPVRAVYDTIRADFLTEDADAVTVVPVATGPVDLADHAARVAELPGVLRVDTLTSVTGDSALRVLPTAAQLDRGADELVDDVRAIPSSHEVVVGGAPALLADYNDGVVSRLPLAAALIAVVSFGVLFLMTGSVVAPLKATVLNLLSLSVMFGVLVWGFQEGNLAWLLGFTPTGSIESSIPILMFCIAYGLSMDYEVFLLSRIKEEYERTGDTTLSVIRGVSRSAPLVSAAALVLAASFALYATSGITFLQQLGIGMALAVLVDATVVRGVLVPALMTWAGPWNWWAPAPLRRLHRRIGIGEGIAPETATPSTERTGADVPG</sequence>